<proteinExistence type="predicted"/>
<evidence type="ECO:0000256" key="1">
    <source>
        <dbReference type="SAM" id="Phobius"/>
    </source>
</evidence>
<gene>
    <name evidence="2" type="ORF">ACFSF0_04175</name>
</gene>
<dbReference type="EMBL" id="JBHUEJ010000010">
    <property type="protein sequence ID" value="MFD1709790.1"/>
    <property type="molecule type" value="Genomic_DNA"/>
</dbReference>
<protein>
    <submittedName>
        <fullName evidence="2">TrbC/VirB2 family protein</fullName>
    </submittedName>
</protein>
<feature type="transmembrane region" description="Helical" evidence="1">
    <location>
        <begin position="70"/>
        <end position="91"/>
    </location>
</feature>
<keyword evidence="1" id="KW-0472">Membrane</keyword>
<keyword evidence="1" id="KW-0812">Transmembrane</keyword>
<keyword evidence="3" id="KW-1185">Reference proteome</keyword>
<feature type="transmembrane region" description="Helical" evidence="1">
    <location>
        <begin position="31"/>
        <end position="50"/>
    </location>
</feature>
<evidence type="ECO:0000313" key="3">
    <source>
        <dbReference type="Proteomes" id="UP001597304"/>
    </source>
</evidence>
<sequence length="126" mass="13359">MTALTLNPRGQLSAEKKDLDPAIRKEQLRRWGARAAIGLMLIVALAMLLIPEAAHAGSDSTFRAIVDWLVGILKGSGGLMIAVIALIVAVISLLSGRFMAVGIAFAVAIVAIYGPDVLESWFTAIF</sequence>
<organism evidence="2 3">
    <name type="scientific">Ottowia flava</name>
    <dbReference type="NCBI Taxonomy" id="2675430"/>
    <lineage>
        <taxon>Bacteria</taxon>
        <taxon>Pseudomonadati</taxon>
        <taxon>Pseudomonadota</taxon>
        <taxon>Betaproteobacteria</taxon>
        <taxon>Burkholderiales</taxon>
        <taxon>Comamonadaceae</taxon>
        <taxon>Ottowia</taxon>
    </lineage>
</organism>
<name>A0ABW4KP48_9BURK</name>
<comment type="caution">
    <text evidence="2">The sequence shown here is derived from an EMBL/GenBank/DDBJ whole genome shotgun (WGS) entry which is preliminary data.</text>
</comment>
<dbReference type="RefSeq" id="WP_147914640.1">
    <property type="nucleotide sequence ID" value="NZ_JBHUEJ010000010.1"/>
</dbReference>
<evidence type="ECO:0000313" key="2">
    <source>
        <dbReference type="EMBL" id="MFD1709790.1"/>
    </source>
</evidence>
<dbReference type="Proteomes" id="UP001597304">
    <property type="component" value="Unassembled WGS sequence"/>
</dbReference>
<feature type="transmembrane region" description="Helical" evidence="1">
    <location>
        <begin position="98"/>
        <end position="114"/>
    </location>
</feature>
<keyword evidence="1" id="KW-1133">Transmembrane helix</keyword>
<reference evidence="3" key="1">
    <citation type="journal article" date="2019" name="Int. J. Syst. Evol. Microbiol.">
        <title>The Global Catalogue of Microorganisms (GCM) 10K type strain sequencing project: providing services to taxonomists for standard genome sequencing and annotation.</title>
        <authorList>
            <consortium name="The Broad Institute Genomics Platform"/>
            <consortium name="The Broad Institute Genome Sequencing Center for Infectious Disease"/>
            <person name="Wu L."/>
            <person name="Ma J."/>
        </authorList>
    </citation>
    <scope>NUCLEOTIDE SEQUENCE [LARGE SCALE GENOMIC DNA]</scope>
    <source>
        <strain evidence="3">LMG 29247</strain>
    </source>
</reference>
<accession>A0ABW4KP48</accession>